<feature type="transmembrane region" description="Helical" evidence="1">
    <location>
        <begin position="101"/>
        <end position="124"/>
    </location>
</feature>
<reference evidence="2 3" key="1">
    <citation type="journal article" date="2012" name="Microbes Environ.">
        <title>Complete genome sequence of Bradyrhizobium sp. S23321: insights into symbiosis evolution in soil oligotrophs.</title>
        <authorList>
            <person name="Okubo T."/>
            <person name="Tsukui T."/>
            <person name="Maita H."/>
            <person name="Okamoto S."/>
            <person name="Oshima K."/>
            <person name="Fujisawa T."/>
            <person name="Saito A."/>
            <person name="Futamata H."/>
            <person name="Hattori R."/>
            <person name="Shimomura Y."/>
            <person name="Haruta S."/>
            <person name="Morimoto S."/>
            <person name="Wang Y."/>
            <person name="Sakai Y."/>
            <person name="Hattori M."/>
            <person name="Aizawa S."/>
            <person name="Nagashima K.V.P."/>
            <person name="Masuda S."/>
            <person name="Hattori T."/>
            <person name="Yamashita A."/>
            <person name="Bao Z."/>
            <person name="Hayatsu M."/>
            <person name="Kajiya-Kanegae H."/>
            <person name="Yoshinaga I."/>
            <person name="Sakamoto K."/>
            <person name="Toyota K."/>
            <person name="Nakao M."/>
            <person name="Kohara M."/>
            <person name="Anda M."/>
            <person name="Niwa R."/>
            <person name="Jung-Hwan P."/>
            <person name="Sameshima-Saito R."/>
            <person name="Tokuda S."/>
            <person name="Yamamoto S."/>
            <person name="Yamamoto S."/>
            <person name="Yokoyama T."/>
            <person name="Akutsu T."/>
            <person name="Nakamura Y."/>
            <person name="Nakahira-Yanaka Y."/>
            <person name="Takada Hoshino Y."/>
            <person name="Hirakawa H."/>
            <person name="Mitsui H."/>
            <person name="Terasawa K."/>
            <person name="Itakura M."/>
            <person name="Sato S."/>
            <person name="Ikeda-Ohtsubo W."/>
            <person name="Sakakura N."/>
            <person name="Kaminuma E."/>
            <person name="Minamisawa K."/>
        </authorList>
    </citation>
    <scope>NUCLEOTIDE SEQUENCE [LARGE SCALE GENOMIC DNA]</scope>
    <source>
        <strain evidence="2 3">S23321</strain>
    </source>
</reference>
<accession>A0AAI8MEP5</accession>
<dbReference type="RefSeq" id="WP_015686361.1">
    <property type="nucleotide sequence ID" value="NC_017082.1"/>
</dbReference>
<dbReference type="AlphaFoldDB" id="A0AAI8MEP5"/>
<dbReference type="KEGG" id="brs:S23_38790"/>
<evidence type="ECO:0000313" key="2">
    <source>
        <dbReference type="EMBL" id="BAL77074.1"/>
    </source>
</evidence>
<keyword evidence="1" id="KW-1133">Transmembrane helix</keyword>
<proteinExistence type="predicted"/>
<protein>
    <submittedName>
        <fullName evidence="2">Uncharacterized protein</fullName>
    </submittedName>
</protein>
<dbReference type="EMBL" id="AP012279">
    <property type="protein sequence ID" value="BAL77074.1"/>
    <property type="molecule type" value="Genomic_DNA"/>
</dbReference>
<name>A0AAI8MEP5_9BRAD</name>
<gene>
    <name evidence="2" type="ORF">S23_38790</name>
</gene>
<keyword evidence="1" id="KW-0472">Membrane</keyword>
<dbReference type="Proteomes" id="UP000007886">
    <property type="component" value="Chromosome"/>
</dbReference>
<feature type="transmembrane region" description="Helical" evidence="1">
    <location>
        <begin position="6"/>
        <end position="24"/>
    </location>
</feature>
<evidence type="ECO:0000256" key="1">
    <source>
        <dbReference type="SAM" id="Phobius"/>
    </source>
</evidence>
<feature type="transmembrane region" description="Helical" evidence="1">
    <location>
        <begin position="136"/>
        <end position="156"/>
    </location>
</feature>
<keyword evidence="1" id="KW-0812">Transmembrane</keyword>
<sequence>MRGKNILGDAFGYMVLFGIIALLVQSRVPLYVGAFLFFTDGERIDAALGTIGIRLEPDAIGPDIIKSFVSLFAWFALLASLRPAVPTWLASWIPPDTSWSTIAYVAVVLAVAEACAALAMRTALPWFGVRLRPDSLTAAAIKLLLAIGLLGFLVLVGSL</sequence>
<organism evidence="2 3">
    <name type="scientific">Bradyrhizobium cosmicum</name>
    <dbReference type="NCBI Taxonomy" id="1404864"/>
    <lineage>
        <taxon>Bacteria</taxon>
        <taxon>Pseudomonadati</taxon>
        <taxon>Pseudomonadota</taxon>
        <taxon>Alphaproteobacteria</taxon>
        <taxon>Hyphomicrobiales</taxon>
        <taxon>Nitrobacteraceae</taxon>
        <taxon>Bradyrhizobium</taxon>
    </lineage>
</organism>
<keyword evidence="3" id="KW-1185">Reference proteome</keyword>
<evidence type="ECO:0000313" key="3">
    <source>
        <dbReference type="Proteomes" id="UP000007886"/>
    </source>
</evidence>